<name>A0ABX2EIR1_9BURK</name>
<dbReference type="RefSeq" id="WP_173124296.1">
    <property type="nucleotide sequence ID" value="NZ_JABRWJ010000005.1"/>
</dbReference>
<evidence type="ECO:0000256" key="7">
    <source>
        <dbReference type="ARBA" id="ARBA00022779"/>
    </source>
</evidence>
<reference evidence="11 12" key="1">
    <citation type="submission" date="2020-05" db="EMBL/GenBank/DDBJ databases">
        <title>Aquincola sp. isolate from soil.</title>
        <authorList>
            <person name="Han J."/>
            <person name="Kim D.-U."/>
        </authorList>
    </citation>
    <scope>NUCLEOTIDE SEQUENCE [LARGE SCALE GENOMIC DNA]</scope>
    <source>
        <strain evidence="11 12">S2</strain>
    </source>
</reference>
<dbReference type="EMBL" id="JABRWJ010000005">
    <property type="protein sequence ID" value="NRF68504.1"/>
    <property type="molecule type" value="Genomic_DNA"/>
</dbReference>
<evidence type="ECO:0000313" key="12">
    <source>
        <dbReference type="Proteomes" id="UP000737171"/>
    </source>
</evidence>
<dbReference type="PANTHER" id="PTHR35091">
    <property type="entry name" value="FLAGELLAR PROTEIN FLIL"/>
    <property type="match status" value="1"/>
</dbReference>
<evidence type="ECO:0000256" key="10">
    <source>
        <dbReference type="RuleBase" id="RU364125"/>
    </source>
</evidence>
<evidence type="ECO:0000256" key="3">
    <source>
        <dbReference type="ARBA" id="ARBA00008281"/>
    </source>
</evidence>
<keyword evidence="11" id="KW-0282">Flagellum</keyword>
<keyword evidence="8 10" id="KW-1133">Transmembrane helix</keyword>
<evidence type="ECO:0000256" key="4">
    <source>
        <dbReference type="ARBA" id="ARBA00022475"/>
    </source>
</evidence>
<evidence type="ECO:0000256" key="5">
    <source>
        <dbReference type="ARBA" id="ARBA00022500"/>
    </source>
</evidence>
<keyword evidence="9 10" id="KW-0472">Membrane</keyword>
<accession>A0ABX2EIR1</accession>
<keyword evidence="11" id="KW-0969">Cilium</keyword>
<keyword evidence="11" id="KW-0966">Cell projection</keyword>
<comment type="caution">
    <text evidence="11">The sequence shown here is derived from an EMBL/GenBank/DDBJ whole genome shotgun (WGS) entry which is preliminary data.</text>
</comment>
<sequence>MSTAATAEVTDASPPKTAGKKKLIIIIAAALLLVLAGGGTGLFLLKKRAAAEAEAEADEGGDVKAAAKAKAEDAKEEEKRVPPIFVPLDPFTVNLADRDAERYAQVGVTLQIEDAKVGEELKLYMPAIRNNILMLLAHKNASELLTREGKLRLAQEIRREAMRPLGVTMPLDDDDDAATAGTKKKKRKAPVNYPIKAVQFANIIIQ</sequence>
<organism evidence="11 12">
    <name type="scientific">Pseudaquabacterium terrae</name>
    <dbReference type="NCBI Taxonomy" id="2732868"/>
    <lineage>
        <taxon>Bacteria</taxon>
        <taxon>Pseudomonadati</taxon>
        <taxon>Pseudomonadota</taxon>
        <taxon>Betaproteobacteria</taxon>
        <taxon>Burkholderiales</taxon>
        <taxon>Sphaerotilaceae</taxon>
        <taxon>Pseudaquabacterium</taxon>
    </lineage>
</organism>
<keyword evidence="6 10" id="KW-0812">Transmembrane</keyword>
<keyword evidence="12" id="KW-1185">Reference proteome</keyword>
<comment type="function">
    <text evidence="1 10">Controls the rotational direction of flagella during chemotaxis.</text>
</comment>
<feature type="transmembrane region" description="Helical" evidence="10">
    <location>
        <begin position="23"/>
        <end position="45"/>
    </location>
</feature>
<comment type="subcellular location">
    <subcellularLocation>
        <location evidence="10">Cell inner membrane</location>
    </subcellularLocation>
    <subcellularLocation>
        <location evidence="2">Cell membrane</location>
        <topology evidence="2">Single-pass membrane protein</topology>
    </subcellularLocation>
</comment>
<evidence type="ECO:0000313" key="11">
    <source>
        <dbReference type="EMBL" id="NRF68504.1"/>
    </source>
</evidence>
<evidence type="ECO:0000256" key="6">
    <source>
        <dbReference type="ARBA" id="ARBA00022692"/>
    </source>
</evidence>
<dbReference type="Pfam" id="PF03748">
    <property type="entry name" value="FliL"/>
    <property type="match status" value="1"/>
</dbReference>
<dbReference type="PANTHER" id="PTHR35091:SF2">
    <property type="entry name" value="FLAGELLAR PROTEIN FLIL"/>
    <property type="match status" value="1"/>
</dbReference>
<evidence type="ECO:0000256" key="8">
    <source>
        <dbReference type="ARBA" id="ARBA00022989"/>
    </source>
</evidence>
<comment type="similarity">
    <text evidence="3 10">Belongs to the FliL family.</text>
</comment>
<dbReference type="Proteomes" id="UP000737171">
    <property type="component" value="Unassembled WGS sequence"/>
</dbReference>
<evidence type="ECO:0000256" key="1">
    <source>
        <dbReference type="ARBA" id="ARBA00002254"/>
    </source>
</evidence>
<keyword evidence="5 10" id="KW-0145">Chemotaxis</keyword>
<dbReference type="InterPro" id="IPR005503">
    <property type="entry name" value="FliL"/>
</dbReference>
<evidence type="ECO:0000256" key="2">
    <source>
        <dbReference type="ARBA" id="ARBA00004162"/>
    </source>
</evidence>
<keyword evidence="10" id="KW-0997">Cell inner membrane</keyword>
<keyword evidence="7 10" id="KW-0283">Flagellar rotation</keyword>
<evidence type="ECO:0000256" key="9">
    <source>
        <dbReference type="ARBA" id="ARBA00023136"/>
    </source>
</evidence>
<keyword evidence="4" id="KW-1003">Cell membrane</keyword>
<protein>
    <recommendedName>
        <fullName evidence="10">Flagellar protein FliL</fullName>
    </recommendedName>
</protein>
<proteinExistence type="inferred from homology"/>
<gene>
    <name evidence="11" type="ORF">HLB44_16030</name>
</gene>